<sequence length="137" mass="15203">MCKGKQSWSEQLPIVLLGLRSAHQKDLGCSAAELVFGQVLRLPGEFFDPQPDPISRTEFARQLQEAFAELRPPTTAHHAKTLPTCAPALVLIDPWLIRWLNYHPPIDSNNDPSVRTARSQKGSPKGASHPEDVNAIY</sequence>
<protein>
    <submittedName>
        <fullName evidence="2">Uncharacterized protein</fullName>
    </submittedName>
</protein>
<evidence type="ECO:0000256" key="1">
    <source>
        <dbReference type="SAM" id="MobiDB-lite"/>
    </source>
</evidence>
<keyword evidence="3" id="KW-1185">Reference proteome</keyword>
<reference evidence="2" key="1">
    <citation type="submission" date="2024-04" db="UniProtKB">
        <authorList>
            <consortium name="EnsemblMetazoa"/>
        </authorList>
    </citation>
    <scope>IDENTIFICATION</scope>
    <source>
        <strain evidence="2">EBRO</strain>
    </source>
</reference>
<organism evidence="2 3">
    <name type="scientific">Anopheles atroparvus</name>
    <name type="common">European mosquito</name>
    <dbReference type="NCBI Taxonomy" id="41427"/>
    <lineage>
        <taxon>Eukaryota</taxon>
        <taxon>Metazoa</taxon>
        <taxon>Ecdysozoa</taxon>
        <taxon>Arthropoda</taxon>
        <taxon>Hexapoda</taxon>
        <taxon>Insecta</taxon>
        <taxon>Pterygota</taxon>
        <taxon>Neoptera</taxon>
        <taxon>Endopterygota</taxon>
        <taxon>Diptera</taxon>
        <taxon>Nematocera</taxon>
        <taxon>Culicoidea</taxon>
        <taxon>Culicidae</taxon>
        <taxon>Anophelinae</taxon>
        <taxon>Anopheles</taxon>
    </lineage>
</organism>
<name>A0AAG5DMA8_ANOAO</name>
<proteinExistence type="predicted"/>
<evidence type="ECO:0000313" key="2">
    <source>
        <dbReference type="EnsemblMetazoa" id="ENSAATROPP012477"/>
    </source>
</evidence>
<feature type="compositionally biased region" description="Polar residues" evidence="1">
    <location>
        <begin position="107"/>
        <end position="122"/>
    </location>
</feature>
<dbReference type="PANTHER" id="PTHR38681:SF1">
    <property type="entry name" value="RETROVIRUS-RELATED POL POLYPROTEIN FROM TRANSPOSON 412-LIKE PROTEIN"/>
    <property type="match status" value="1"/>
</dbReference>
<dbReference type="Proteomes" id="UP000075880">
    <property type="component" value="Unassembled WGS sequence"/>
</dbReference>
<dbReference type="EnsemblMetazoa" id="ENSAATROPT013701">
    <property type="protein sequence ID" value="ENSAATROPP012477"/>
    <property type="gene ID" value="ENSAATROPG011115"/>
</dbReference>
<feature type="compositionally biased region" description="Basic and acidic residues" evidence="1">
    <location>
        <begin position="128"/>
        <end position="137"/>
    </location>
</feature>
<dbReference type="AlphaFoldDB" id="A0AAG5DMA8"/>
<accession>A0AAG5DMA8</accession>
<feature type="region of interest" description="Disordered" evidence="1">
    <location>
        <begin position="107"/>
        <end position="137"/>
    </location>
</feature>
<evidence type="ECO:0000313" key="3">
    <source>
        <dbReference type="Proteomes" id="UP000075880"/>
    </source>
</evidence>
<dbReference type="PANTHER" id="PTHR38681">
    <property type="entry name" value="RETROVIRUS-RELATED POL POLYPROTEIN FROM TRANSPOSON 412-LIKE PROTEIN-RELATED"/>
    <property type="match status" value="1"/>
</dbReference>